<reference evidence="3 4" key="1">
    <citation type="submission" date="2013-12" db="EMBL/GenBank/DDBJ databases">
        <title>Draft genome of the parsitic nematode Ancylostoma duodenale.</title>
        <authorList>
            <person name="Mitreva M."/>
        </authorList>
    </citation>
    <scope>NUCLEOTIDE SEQUENCE [LARGE SCALE GENOMIC DNA]</scope>
    <source>
        <strain evidence="3 4">Zhejiang</strain>
    </source>
</reference>
<dbReference type="InterPro" id="IPR006121">
    <property type="entry name" value="HMA_dom"/>
</dbReference>
<dbReference type="EMBL" id="KN788096">
    <property type="protein sequence ID" value="KIH43200.1"/>
    <property type="molecule type" value="Genomic_DNA"/>
</dbReference>
<dbReference type="AlphaFoldDB" id="A0A0C2F3S7"/>
<dbReference type="PANTHER" id="PTHR46594">
    <property type="entry name" value="P-TYPE CATION-TRANSPORTING ATPASE"/>
    <property type="match status" value="1"/>
</dbReference>
<evidence type="ECO:0000256" key="1">
    <source>
        <dbReference type="ARBA" id="ARBA00022723"/>
    </source>
</evidence>
<dbReference type="SUPFAM" id="SSF55008">
    <property type="entry name" value="HMA, heavy metal-associated domain"/>
    <property type="match status" value="1"/>
</dbReference>
<evidence type="ECO:0000313" key="4">
    <source>
        <dbReference type="Proteomes" id="UP000054047"/>
    </source>
</evidence>
<proteinExistence type="predicted"/>
<organism evidence="3 4">
    <name type="scientific">Ancylostoma duodenale</name>
    <dbReference type="NCBI Taxonomy" id="51022"/>
    <lineage>
        <taxon>Eukaryota</taxon>
        <taxon>Metazoa</taxon>
        <taxon>Ecdysozoa</taxon>
        <taxon>Nematoda</taxon>
        <taxon>Chromadorea</taxon>
        <taxon>Rhabditida</taxon>
        <taxon>Rhabditina</taxon>
        <taxon>Rhabditomorpha</taxon>
        <taxon>Strongyloidea</taxon>
        <taxon>Ancylostomatidae</taxon>
        <taxon>Ancylostomatinae</taxon>
        <taxon>Ancylostoma</taxon>
    </lineage>
</organism>
<dbReference type="OrthoDB" id="432719at2759"/>
<keyword evidence="4" id="KW-1185">Reference proteome</keyword>
<evidence type="ECO:0000313" key="3">
    <source>
        <dbReference type="EMBL" id="KIH43200.1"/>
    </source>
</evidence>
<dbReference type="FunFam" id="3.30.70.100:FF:000001">
    <property type="entry name" value="ATPase copper transporting beta"/>
    <property type="match status" value="1"/>
</dbReference>
<dbReference type="CDD" id="cd00371">
    <property type="entry name" value="HMA"/>
    <property type="match status" value="1"/>
</dbReference>
<dbReference type="PANTHER" id="PTHR46594:SF4">
    <property type="entry name" value="P-TYPE CATION-TRANSPORTING ATPASE"/>
    <property type="match status" value="1"/>
</dbReference>
<gene>
    <name evidence="3" type="ORF">ANCDUO_26799</name>
</gene>
<name>A0A0C2F3S7_9BILA</name>
<dbReference type="Pfam" id="PF00403">
    <property type="entry name" value="HMA"/>
    <property type="match status" value="1"/>
</dbReference>
<evidence type="ECO:0000259" key="2">
    <source>
        <dbReference type="PROSITE" id="PS50846"/>
    </source>
</evidence>
<sequence>GMTCHACVNNIQDTMRARPGIQSCTVSLEKAEGVVGFNPSLWTAAKVAEAIDDMGFEAKSKKIHYSLALLGGKQSFLLKAWFVTLV</sequence>
<keyword evidence="1" id="KW-0479">Metal-binding</keyword>
<feature type="domain" description="HMA" evidence="2">
    <location>
        <begin position="1"/>
        <end position="59"/>
    </location>
</feature>
<dbReference type="GO" id="GO:0046872">
    <property type="term" value="F:metal ion binding"/>
    <property type="evidence" value="ECO:0007669"/>
    <property type="project" value="UniProtKB-KW"/>
</dbReference>
<protein>
    <submittedName>
        <fullName evidence="3">Heavy metal-associated domain protein</fullName>
    </submittedName>
</protein>
<accession>A0A0C2F3S7</accession>
<feature type="non-terminal residue" evidence="3">
    <location>
        <position position="1"/>
    </location>
</feature>
<dbReference type="PROSITE" id="PS50846">
    <property type="entry name" value="HMA_2"/>
    <property type="match status" value="1"/>
</dbReference>
<dbReference type="InterPro" id="IPR036163">
    <property type="entry name" value="HMA_dom_sf"/>
</dbReference>
<dbReference type="Gene3D" id="3.30.70.100">
    <property type="match status" value="1"/>
</dbReference>
<dbReference type="Proteomes" id="UP000054047">
    <property type="component" value="Unassembled WGS sequence"/>
</dbReference>